<sequence length="381" mass="42185">MSNNLKAHYDEMFSENDGELYEPLSGLDLIAHNRRMELLDAIKLPELSDAVVVDYGVGSWGFGCIYPRLKECRHAIGFDIAEAALAKSAEVSANDPALTGKTVDYYVSLGYSMQLPDDFVDVFFCGECIEHVEDSSAFLAEVYRVLKPGGLAIFTTPNGDPWTYRQLKIRWCVGFEHVALMNFEEFRDYLERFFEPVEYLGFNQSIIPALDKLVPQDVGESWAVTCRNKPQDATSLIGVVRKSGSLKLEPSSIAVVDWSEARVSGNAAEPLNLLGNAQGGMLRPGSAYWVDVPDGMTRANVILWGHPWSGHARVRYGDDEEIANLYSHAGGCFRVVLEGLKGGVLLIEPTGDRDPRSNDDQIILYRVVFARGPSDAENCEA</sequence>
<dbReference type="Pfam" id="PF08241">
    <property type="entry name" value="Methyltransf_11"/>
    <property type="match status" value="1"/>
</dbReference>
<reference evidence="3" key="1">
    <citation type="journal article" date="2019" name="Int. J. Syst. Evol. Microbiol.">
        <title>The Global Catalogue of Microorganisms (GCM) 10K type strain sequencing project: providing services to taxonomists for standard genome sequencing and annotation.</title>
        <authorList>
            <consortium name="The Broad Institute Genomics Platform"/>
            <consortium name="The Broad Institute Genome Sequencing Center for Infectious Disease"/>
            <person name="Wu L."/>
            <person name="Ma J."/>
        </authorList>
    </citation>
    <scope>NUCLEOTIDE SEQUENCE [LARGE SCALE GENOMIC DNA]</scope>
    <source>
        <strain evidence="3">JCM 17543</strain>
    </source>
</reference>
<name>A0ABP7LAS4_9SPHN</name>
<dbReference type="Gene3D" id="3.40.50.150">
    <property type="entry name" value="Vaccinia Virus protein VP39"/>
    <property type="match status" value="1"/>
</dbReference>
<dbReference type="SUPFAM" id="SSF53335">
    <property type="entry name" value="S-adenosyl-L-methionine-dependent methyltransferases"/>
    <property type="match status" value="1"/>
</dbReference>
<accession>A0ABP7LAS4</accession>
<keyword evidence="3" id="KW-1185">Reference proteome</keyword>
<dbReference type="EMBL" id="BAABBM010000001">
    <property type="protein sequence ID" value="GAA3896125.1"/>
    <property type="molecule type" value="Genomic_DNA"/>
</dbReference>
<dbReference type="RefSeq" id="WP_344698949.1">
    <property type="nucleotide sequence ID" value="NZ_BAABBM010000001.1"/>
</dbReference>
<comment type="caution">
    <text evidence="2">The sequence shown here is derived from an EMBL/GenBank/DDBJ whole genome shotgun (WGS) entry which is preliminary data.</text>
</comment>
<evidence type="ECO:0000313" key="3">
    <source>
        <dbReference type="Proteomes" id="UP001500827"/>
    </source>
</evidence>
<evidence type="ECO:0000313" key="2">
    <source>
        <dbReference type="EMBL" id="GAA3896125.1"/>
    </source>
</evidence>
<protein>
    <recommendedName>
        <fullName evidence="1">Methyltransferase type 11 domain-containing protein</fullName>
    </recommendedName>
</protein>
<evidence type="ECO:0000259" key="1">
    <source>
        <dbReference type="Pfam" id="PF08241"/>
    </source>
</evidence>
<dbReference type="CDD" id="cd02440">
    <property type="entry name" value="AdoMet_MTases"/>
    <property type="match status" value="1"/>
</dbReference>
<feature type="domain" description="Methyltransferase type 11" evidence="1">
    <location>
        <begin position="55"/>
        <end position="154"/>
    </location>
</feature>
<organism evidence="2 3">
    <name type="scientific">Sphingomonas limnosediminicola</name>
    <dbReference type="NCBI Taxonomy" id="940133"/>
    <lineage>
        <taxon>Bacteria</taxon>
        <taxon>Pseudomonadati</taxon>
        <taxon>Pseudomonadota</taxon>
        <taxon>Alphaproteobacteria</taxon>
        <taxon>Sphingomonadales</taxon>
        <taxon>Sphingomonadaceae</taxon>
        <taxon>Sphingomonas</taxon>
    </lineage>
</organism>
<dbReference type="Proteomes" id="UP001500827">
    <property type="component" value="Unassembled WGS sequence"/>
</dbReference>
<dbReference type="InterPro" id="IPR013216">
    <property type="entry name" value="Methyltransf_11"/>
</dbReference>
<dbReference type="InterPro" id="IPR029063">
    <property type="entry name" value="SAM-dependent_MTases_sf"/>
</dbReference>
<proteinExistence type="predicted"/>
<gene>
    <name evidence="2" type="ORF">GCM10022276_13910</name>
</gene>